<dbReference type="PANTHER" id="PTHR34657">
    <property type="entry name" value="EMBRYO SAC DEVELOPMENT ARREST 6"/>
    <property type="match status" value="1"/>
</dbReference>
<dbReference type="PANTHER" id="PTHR34657:SF4">
    <property type="entry name" value="EMBRYO SAC DEVELOPMENT ARREST 6"/>
    <property type="match status" value="1"/>
</dbReference>
<name>A0ABU6WIE8_9FABA</name>
<accession>A0ABU6WIE8</accession>
<evidence type="ECO:0000256" key="1">
    <source>
        <dbReference type="SAM" id="MobiDB-lite"/>
    </source>
</evidence>
<feature type="compositionally biased region" description="Polar residues" evidence="1">
    <location>
        <begin position="17"/>
        <end position="31"/>
    </location>
</feature>
<dbReference type="Proteomes" id="UP001341840">
    <property type="component" value="Unassembled WGS sequence"/>
</dbReference>
<proteinExistence type="predicted"/>
<feature type="region of interest" description="Disordered" evidence="1">
    <location>
        <begin position="1"/>
        <end position="72"/>
    </location>
</feature>
<evidence type="ECO:0000313" key="2">
    <source>
        <dbReference type="EMBL" id="MED6185049.1"/>
    </source>
</evidence>
<comment type="caution">
    <text evidence="2">The sequence shown here is derived from an EMBL/GenBank/DDBJ whole genome shotgun (WGS) entry which is preliminary data.</text>
</comment>
<protein>
    <submittedName>
        <fullName evidence="2">Uncharacterized protein</fullName>
    </submittedName>
</protein>
<dbReference type="EMBL" id="JASCZI010181635">
    <property type="protein sequence ID" value="MED6185049.1"/>
    <property type="molecule type" value="Genomic_DNA"/>
</dbReference>
<sequence length="106" mass="12123">MSSKTIRPPPRRVPWSPNKSGPTLVTPSNSDFLGPIKPNRRGPKETPRVKKKERNDEEESRAEEKKKKMKKEVVAAGCLAHEYLTKGTLLGKMWDPQKHEKSRSYV</sequence>
<organism evidence="2 3">
    <name type="scientific">Stylosanthes scabra</name>
    <dbReference type="NCBI Taxonomy" id="79078"/>
    <lineage>
        <taxon>Eukaryota</taxon>
        <taxon>Viridiplantae</taxon>
        <taxon>Streptophyta</taxon>
        <taxon>Embryophyta</taxon>
        <taxon>Tracheophyta</taxon>
        <taxon>Spermatophyta</taxon>
        <taxon>Magnoliopsida</taxon>
        <taxon>eudicotyledons</taxon>
        <taxon>Gunneridae</taxon>
        <taxon>Pentapetalae</taxon>
        <taxon>rosids</taxon>
        <taxon>fabids</taxon>
        <taxon>Fabales</taxon>
        <taxon>Fabaceae</taxon>
        <taxon>Papilionoideae</taxon>
        <taxon>50 kb inversion clade</taxon>
        <taxon>dalbergioids sensu lato</taxon>
        <taxon>Dalbergieae</taxon>
        <taxon>Pterocarpus clade</taxon>
        <taxon>Stylosanthes</taxon>
    </lineage>
</organism>
<reference evidence="2 3" key="1">
    <citation type="journal article" date="2023" name="Plants (Basel)">
        <title>Bridging the Gap: Combining Genomics and Transcriptomics Approaches to Understand Stylosanthes scabra, an Orphan Legume from the Brazilian Caatinga.</title>
        <authorList>
            <person name="Ferreira-Neto J.R.C."/>
            <person name="da Silva M.D."/>
            <person name="Binneck E."/>
            <person name="de Melo N.F."/>
            <person name="da Silva R.H."/>
            <person name="de Melo A.L.T.M."/>
            <person name="Pandolfi V."/>
            <person name="Bustamante F.O."/>
            <person name="Brasileiro-Vidal A.C."/>
            <person name="Benko-Iseppon A.M."/>
        </authorList>
    </citation>
    <scope>NUCLEOTIDE SEQUENCE [LARGE SCALE GENOMIC DNA]</scope>
    <source>
        <tissue evidence="2">Leaves</tissue>
    </source>
</reference>
<gene>
    <name evidence="2" type="ORF">PIB30_053183</name>
</gene>
<evidence type="ECO:0000313" key="3">
    <source>
        <dbReference type="Proteomes" id="UP001341840"/>
    </source>
</evidence>
<keyword evidence="3" id="KW-1185">Reference proteome</keyword>